<feature type="transmembrane region" description="Helical" evidence="1">
    <location>
        <begin position="142"/>
        <end position="158"/>
    </location>
</feature>
<feature type="transmembrane region" description="Helical" evidence="1">
    <location>
        <begin position="56"/>
        <end position="77"/>
    </location>
</feature>
<dbReference type="InterPro" id="IPR002823">
    <property type="entry name" value="DUF112_TM"/>
</dbReference>
<dbReference type="RefSeq" id="WP_118017391.1">
    <property type="nucleotide sequence ID" value="NZ_CAUHGS010000001.1"/>
</dbReference>
<protein>
    <recommendedName>
        <fullName evidence="2">DUF112 domain-containing protein</fullName>
    </recommendedName>
</protein>
<feature type="transmembrane region" description="Helical" evidence="1">
    <location>
        <begin position="388"/>
        <end position="406"/>
    </location>
</feature>
<evidence type="ECO:0000313" key="3">
    <source>
        <dbReference type="EMBL" id="RGV78647.1"/>
    </source>
</evidence>
<feature type="transmembrane region" description="Helical" evidence="1">
    <location>
        <begin position="464"/>
        <end position="486"/>
    </location>
</feature>
<organism evidence="3 4">
    <name type="scientific">Enterocloster bolteae</name>
    <dbReference type="NCBI Taxonomy" id="208479"/>
    <lineage>
        <taxon>Bacteria</taxon>
        <taxon>Bacillati</taxon>
        <taxon>Bacillota</taxon>
        <taxon>Clostridia</taxon>
        <taxon>Lachnospirales</taxon>
        <taxon>Lachnospiraceae</taxon>
        <taxon>Enterocloster</taxon>
    </lineage>
</organism>
<keyword evidence="1" id="KW-1133">Transmembrane helix</keyword>
<sequence>MVLQGFLNVLQPMTLLLVILGTAWGLTAGALPGLSASMAVILMLPFTYGMEAIQSVVVLVSVYVGAMCGGSISAILLKTPGTPSSVATTFDGYPMAMRGEAPKALGLSITASSFGGIFSGLIMVVCAPILATWAMKFQSAEFFALSLLGLSCIASIGNEQPIKALLSACLGLLISTVGLDAISGAERFTFGQQFLMNGIDYIPVMIGAYAVAEVYRNVMKNKMTASEQEGGKGGKVKAEIIGISNIIKHWKTYLKSSVIGTIVGIIPAAGGSIAALISYSEAVRSSKHPEKFGKGAEEGIIASEAANNGAVGGSLVPTLVLGIPGGNVAAILLAAFTMHGLIPGPMLLRNQPDMLYSILIGMVLASLLLFVLGIFVAKQFSRLVTLPYPFLATIIVTLGVVGSYSLKNSMTDVFVMFAFSFVGYFFDKYHYSTSAMILGIILGKIAENGLRKQLIVSGGDFTTFFTRPLCLVIFIVSIISFITPYYRAHKEKKRQEMNAQQK</sequence>
<feature type="domain" description="DUF112" evidence="2">
    <location>
        <begin position="15"/>
        <end position="438"/>
    </location>
</feature>
<feature type="transmembrane region" description="Helical" evidence="1">
    <location>
        <begin position="164"/>
        <end position="182"/>
    </location>
</feature>
<reference evidence="3 4" key="1">
    <citation type="submission" date="2018-08" db="EMBL/GenBank/DDBJ databases">
        <title>A genome reference for cultivated species of the human gut microbiota.</title>
        <authorList>
            <person name="Zou Y."/>
            <person name="Xue W."/>
            <person name="Luo G."/>
        </authorList>
    </citation>
    <scope>NUCLEOTIDE SEQUENCE [LARGE SCALE GENOMIC DNA]</scope>
    <source>
        <strain evidence="3 4">AF14-18</strain>
    </source>
</reference>
<feature type="transmembrane region" description="Helical" evidence="1">
    <location>
        <begin position="319"/>
        <end position="342"/>
    </location>
</feature>
<dbReference type="Proteomes" id="UP000284543">
    <property type="component" value="Unassembled WGS sequence"/>
</dbReference>
<feature type="transmembrane region" description="Helical" evidence="1">
    <location>
        <begin position="354"/>
        <end position="376"/>
    </location>
</feature>
<feature type="transmembrane region" description="Helical" evidence="1">
    <location>
        <begin position="194"/>
        <end position="212"/>
    </location>
</feature>
<dbReference type="PANTHER" id="PTHR35342:SF5">
    <property type="entry name" value="TRICARBOXYLIC TRANSPORT PROTEIN"/>
    <property type="match status" value="1"/>
</dbReference>
<accession>A0A412ZEI1</accession>
<proteinExistence type="predicted"/>
<gene>
    <name evidence="3" type="ORF">DWW02_02640</name>
</gene>
<keyword evidence="1" id="KW-0472">Membrane</keyword>
<evidence type="ECO:0000256" key="1">
    <source>
        <dbReference type="SAM" id="Phobius"/>
    </source>
</evidence>
<dbReference type="EMBL" id="QRZM01000001">
    <property type="protein sequence ID" value="RGV78647.1"/>
    <property type="molecule type" value="Genomic_DNA"/>
</dbReference>
<keyword evidence="1" id="KW-0812">Transmembrane</keyword>
<dbReference type="AlphaFoldDB" id="A0A412ZEI1"/>
<feature type="transmembrane region" description="Helical" evidence="1">
    <location>
        <begin position="104"/>
        <end position="130"/>
    </location>
</feature>
<dbReference type="PANTHER" id="PTHR35342">
    <property type="entry name" value="TRICARBOXYLIC TRANSPORT PROTEIN"/>
    <property type="match status" value="1"/>
</dbReference>
<name>A0A412ZEI1_9FIRM</name>
<dbReference type="Pfam" id="PF01970">
    <property type="entry name" value="TctA"/>
    <property type="match status" value="1"/>
</dbReference>
<evidence type="ECO:0000259" key="2">
    <source>
        <dbReference type="Pfam" id="PF01970"/>
    </source>
</evidence>
<feature type="transmembrane region" description="Helical" evidence="1">
    <location>
        <begin position="258"/>
        <end position="279"/>
    </location>
</feature>
<comment type="caution">
    <text evidence="3">The sequence shown here is derived from an EMBL/GenBank/DDBJ whole genome shotgun (WGS) entry which is preliminary data.</text>
</comment>
<evidence type="ECO:0000313" key="4">
    <source>
        <dbReference type="Proteomes" id="UP000284543"/>
    </source>
</evidence>
<feature type="transmembrane region" description="Helical" evidence="1">
    <location>
        <begin position="15"/>
        <end position="44"/>
    </location>
</feature>